<reference evidence="2 3" key="1">
    <citation type="submission" date="2020-12" db="EMBL/GenBank/DDBJ databases">
        <title>Metabolic potential, ecology and presence of endohyphal bacteria is reflected in genomic diversity of Mucoromycotina.</title>
        <authorList>
            <person name="Muszewska A."/>
            <person name="Okrasinska A."/>
            <person name="Steczkiewicz K."/>
            <person name="Drgas O."/>
            <person name="Orlowska M."/>
            <person name="Perlinska-Lenart U."/>
            <person name="Aleksandrzak-Piekarczyk T."/>
            <person name="Szatraj K."/>
            <person name="Zielenkiewicz U."/>
            <person name="Pilsyk S."/>
            <person name="Malc E."/>
            <person name="Mieczkowski P."/>
            <person name="Kruszewska J.S."/>
            <person name="Biernat P."/>
            <person name="Pawlowska J."/>
        </authorList>
    </citation>
    <scope>NUCLEOTIDE SEQUENCE [LARGE SCALE GENOMIC DNA]</scope>
    <source>
        <strain evidence="2 3">CBS 142.35</strain>
    </source>
</reference>
<dbReference type="EMBL" id="JAEPRB010000498">
    <property type="protein sequence ID" value="KAG2215658.1"/>
    <property type="molecule type" value="Genomic_DNA"/>
</dbReference>
<feature type="region of interest" description="Disordered" evidence="1">
    <location>
        <begin position="182"/>
        <end position="210"/>
    </location>
</feature>
<sequence>MTRSTAFDTAHFLNGSRIRLQMHRPPPAPPRVRPPPCMSPPSSTPIPVIVSSPSLIQPGLGPVIRRIQKQVISKKEIALRRRLRSSQVSSARAAFLVAATISHGSSAPSSPPLFHISSICSSLSSLSALSPPASSASSPPYSPALSLSSLSSVSSGSSGSNSSLVSGVDDVSVSSVGGYSAGVSSDVGVDGVGREEEEEEKGEGDDPMEVDWRFGDREYMDVDWWEGDMEVDIPPPMAHQFGFKEEFIL</sequence>
<organism evidence="2 3">
    <name type="scientific">Circinella minor</name>
    <dbReference type="NCBI Taxonomy" id="1195481"/>
    <lineage>
        <taxon>Eukaryota</taxon>
        <taxon>Fungi</taxon>
        <taxon>Fungi incertae sedis</taxon>
        <taxon>Mucoromycota</taxon>
        <taxon>Mucoromycotina</taxon>
        <taxon>Mucoromycetes</taxon>
        <taxon>Mucorales</taxon>
        <taxon>Lichtheimiaceae</taxon>
        <taxon>Circinella</taxon>
    </lineage>
</organism>
<evidence type="ECO:0000313" key="3">
    <source>
        <dbReference type="Proteomes" id="UP000646827"/>
    </source>
</evidence>
<name>A0A8H7RS67_9FUNG</name>
<feature type="compositionally biased region" description="Acidic residues" evidence="1">
    <location>
        <begin position="195"/>
        <end position="209"/>
    </location>
</feature>
<gene>
    <name evidence="2" type="ORF">INT45_008406</name>
</gene>
<dbReference type="Proteomes" id="UP000646827">
    <property type="component" value="Unassembled WGS sequence"/>
</dbReference>
<dbReference type="OrthoDB" id="2302884at2759"/>
<protein>
    <submittedName>
        <fullName evidence="2">Uncharacterized protein</fullName>
    </submittedName>
</protein>
<keyword evidence="3" id="KW-1185">Reference proteome</keyword>
<dbReference type="AlphaFoldDB" id="A0A8H7RS67"/>
<evidence type="ECO:0000313" key="2">
    <source>
        <dbReference type="EMBL" id="KAG2215658.1"/>
    </source>
</evidence>
<accession>A0A8H7RS67</accession>
<evidence type="ECO:0000256" key="1">
    <source>
        <dbReference type="SAM" id="MobiDB-lite"/>
    </source>
</evidence>
<comment type="caution">
    <text evidence="2">The sequence shown here is derived from an EMBL/GenBank/DDBJ whole genome shotgun (WGS) entry which is preliminary data.</text>
</comment>
<proteinExistence type="predicted"/>